<dbReference type="EMBL" id="CAXHTA020000019">
    <property type="protein sequence ID" value="CAL5228935.1"/>
    <property type="molecule type" value="Genomic_DNA"/>
</dbReference>
<evidence type="ECO:0000313" key="3">
    <source>
        <dbReference type="Proteomes" id="UP001497392"/>
    </source>
</evidence>
<organism evidence="2 3">
    <name type="scientific">Coccomyxa viridis</name>
    <dbReference type="NCBI Taxonomy" id="1274662"/>
    <lineage>
        <taxon>Eukaryota</taxon>
        <taxon>Viridiplantae</taxon>
        <taxon>Chlorophyta</taxon>
        <taxon>core chlorophytes</taxon>
        <taxon>Trebouxiophyceae</taxon>
        <taxon>Trebouxiophyceae incertae sedis</taxon>
        <taxon>Coccomyxaceae</taxon>
        <taxon>Coccomyxa</taxon>
    </lineage>
</organism>
<name>A0ABP1G9M9_9CHLO</name>
<evidence type="ECO:0000313" key="2">
    <source>
        <dbReference type="EMBL" id="CAL5228935.1"/>
    </source>
</evidence>
<feature type="domain" description="Fungal-type protein kinase" evidence="1">
    <location>
        <begin position="496"/>
        <end position="605"/>
    </location>
</feature>
<gene>
    <name evidence="2" type="primary">g12164</name>
    <name evidence="2" type="ORF">VP750_LOCUS10841</name>
</gene>
<accession>A0ABP1G9M9</accession>
<dbReference type="InterPro" id="IPR011009">
    <property type="entry name" value="Kinase-like_dom_sf"/>
</dbReference>
<dbReference type="Pfam" id="PF17667">
    <property type="entry name" value="Pkinase_fungal"/>
    <property type="match status" value="1"/>
</dbReference>
<evidence type="ECO:0000259" key="1">
    <source>
        <dbReference type="Pfam" id="PF17667"/>
    </source>
</evidence>
<comment type="caution">
    <text evidence="2">The sequence shown here is derived from an EMBL/GenBank/DDBJ whole genome shotgun (WGS) entry which is preliminary data.</text>
</comment>
<proteinExistence type="predicted"/>
<keyword evidence="3" id="KW-1185">Reference proteome</keyword>
<reference evidence="2 3" key="1">
    <citation type="submission" date="2024-06" db="EMBL/GenBank/DDBJ databases">
        <authorList>
            <person name="Kraege A."/>
            <person name="Thomma B."/>
        </authorList>
    </citation>
    <scope>NUCLEOTIDE SEQUENCE [LARGE SCALE GENOMIC DNA]</scope>
</reference>
<dbReference type="InterPro" id="IPR040976">
    <property type="entry name" value="Pkinase_fungal"/>
</dbReference>
<dbReference type="Proteomes" id="UP001497392">
    <property type="component" value="Unassembled WGS sequence"/>
</dbReference>
<dbReference type="Gene3D" id="1.10.510.10">
    <property type="entry name" value="Transferase(Phosphotransferase) domain 1"/>
    <property type="match status" value="1"/>
</dbReference>
<sequence length="698" mass="76728">MPAAIVAGKADKVHGRSRHLFRHRWACWHLHRPSGGKQQPVRSSKAMELSSDSEIDRVRTAINSLRSDCPNLAQRFKDKDVQSLISAHITDEAILRSVSRQDLREVGLPIGLAALLKPGPDQGADKDNMDRLDTLESAFVAFHIQFESARQPNSHISVSELGRSITDMPSFQAAAAVQLPPPTPEQWAAFFQKLGLPELPDGADWVKPLSQKELHARQQEQKPYGHGYASSTPPSTFKNRLQEWDKVQLAVGWILRALDLASMTKLFWRDTSRCGIKNFFHKPDFTGFVEALEVLSCVGIVIEAESELRGDRLNPALGRIFQSVEGQFSAQPSRQRAYAVAVGRDSVDIVVANKSDLGVVTYQHSGRQPLSLNRDSPGLQHLVAAVIASAEASGHRTVKPPLHQPVSCKYVGEAVPLKYMASNPAAPMSCSSTQVYQVDICRKYRDEDYCEQAILKICPSPMIRTEVLNLEMLKNRGLDDSCVKVVETGALSEGLSYLLLQPVGEQLSQGESVETLVKLGTGLVQNVAKWHAHGLIHRDLSATNVGMGPKRTVLIWDFYTMTSVPLASEGSHHLAGTPLYMAISVQRGAAPTLSSELESIFYILLGLSSEDGVMHWQRSHPGDSDAKVAAMMHTDTFQKKVLGRTRAELLDLVSALHSLFFPPAGTLMPGATGSLYRTDVRPDEFLAALDDWCCGTDK</sequence>
<protein>
    <submittedName>
        <fullName evidence="2">G12164 protein</fullName>
    </submittedName>
</protein>
<dbReference type="SUPFAM" id="SSF56112">
    <property type="entry name" value="Protein kinase-like (PK-like)"/>
    <property type="match status" value="1"/>
</dbReference>